<evidence type="ECO:0000256" key="1">
    <source>
        <dbReference type="SAM" id="MobiDB-lite"/>
    </source>
</evidence>
<dbReference type="EMBL" id="VFPP01000001">
    <property type="protein sequence ID" value="TQM81475.1"/>
    <property type="molecule type" value="Genomic_DNA"/>
</dbReference>
<sequence>MSANPPGVDELDPEELERQFAEEPVDELDLHDELDDLPPVTPTGHHQTHSVPVDTDGTPVTGS</sequence>
<dbReference type="Proteomes" id="UP000316628">
    <property type="component" value="Unassembled WGS sequence"/>
</dbReference>
<name>A0A543JF55_9PSEU</name>
<reference evidence="2 3" key="1">
    <citation type="submission" date="2019-06" db="EMBL/GenBank/DDBJ databases">
        <title>Sequencing the genomes of 1000 actinobacteria strains.</title>
        <authorList>
            <person name="Klenk H.-P."/>
        </authorList>
    </citation>
    <scope>NUCLEOTIDE SEQUENCE [LARGE SCALE GENOMIC DNA]</scope>
    <source>
        <strain evidence="2 3">DSM 45456</strain>
    </source>
</reference>
<protein>
    <submittedName>
        <fullName evidence="2">Uncharacterized protein</fullName>
    </submittedName>
</protein>
<evidence type="ECO:0000313" key="2">
    <source>
        <dbReference type="EMBL" id="TQM81475.1"/>
    </source>
</evidence>
<accession>A0A543JF55</accession>
<dbReference type="RefSeq" id="WP_141979434.1">
    <property type="nucleotide sequence ID" value="NZ_VFPP01000001.1"/>
</dbReference>
<evidence type="ECO:0000313" key="3">
    <source>
        <dbReference type="Proteomes" id="UP000316628"/>
    </source>
</evidence>
<dbReference type="AlphaFoldDB" id="A0A543JF55"/>
<feature type="compositionally biased region" description="Acidic residues" evidence="1">
    <location>
        <begin position="23"/>
        <end position="36"/>
    </location>
</feature>
<comment type="caution">
    <text evidence="2">The sequence shown here is derived from an EMBL/GenBank/DDBJ whole genome shotgun (WGS) entry which is preliminary data.</text>
</comment>
<feature type="region of interest" description="Disordered" evidence="1">
    <location>
        <begin position="1"/>
        <end position="63"/>
    </location>
</feature>
<gene>
    <name evidence="2" type="ORF">FHX81_3840</name>
</gene>
<keyword evidence="3" id="KW-1185">Reference proteome</keyword>
<organism evidence="2 3">
    <name type="scientific">Saccharothrix saharensis</name>
    <dbReference type="NCBI Taxonomy" id="571190"/>
    <lineage>
        <taxon>Bacteria</taxon>
        <taxon>Bacillati</taxon>
        <taxon>Actinomycetota</taxon>
        <taxon>Actinomycetes</taxon>
        <taxon>Pseudonocardiales</taxon>
        <taxon>Pseudonocardiaceae</taxon>
        <taxon>Saccharothrix</taxon>
    </lineage>
</organism>
<proteinExistence type="predicted"/>